<keyword evidence="9 15" id="KW-1133">Transmembrane helix</keyword>
<comment type="similarity">
    <text evidence="3">Belongs to the small Tim family.</text>
</comment>
<feature type="region of interest" description="Disordered" evidence="14">
    <location>
        <begin position="97"/>
        <end position="138"/>
    </location>
</feature>
<feature type="transmembrane region" description="Helical" evidence="15">
    <location>
        <begin position="249"/>
        <end position="268"/>
    </location>
</feature>
<evidence type="ECO:0000256" key="13">
    <source>
        <dbReference type="ARBA" id="ARBA00023186"/>
    </source>
</evidence>
<dbReference type="Gene3D" id="1.10.287.810">
    <property type="entry name" value="Mitochondrial import inner membrane translocase subunit tim13 like domains"/>
    <property type="match status" value="1"/>
</dbReference>
<protein>
    <recommendedName>
        <fullName evidence="16">Tim10-like domain-containing protein</fullName>
    </recommendedName>
</protein>
<evidence type="ECO:0000256" key="1">
    <source>
        <dbReference type="ARBA" id="ARBA00004137"/>
    </source>
</evidence>
<keyword evidence="7" id="KW-0256">Endoplasmic reticulum</keyword>
<keyword evidence="5 15" id="KW-0812">Transmembrane</keyword>
<feature type="transmembrane region" description="Helical" evidence="15">
    <location>
        <begin position="350"/>
        <end position="368"/>
    </location>
</feature>
<dbReference type="GO" id="GO:0005789">
    <property type="term" value="C:endoplasmic reticulum membrane"/>
    <property type="evidence" value="ECO:0007669"/>
    <property type="project" value="UniProtKB-SubCell"/>
</dbReference>
<feature type="compositionally biased region" description="Low complexity" evidence="14">
    <location>
        <begin position="45"/>
        <end position="54"/>
    </location>
</feature>
<dbReference type="InterPro" id="IPR035427">
    <property type="entry name" value="Tim10-like_dom_sf"/>
</dbReference>
<feature type="region of interest" description="Disordered" evidence="14">
    <location>
        <begin position="1"/>
        <end position="77"/>
    </location>
</feature>
<evidence type="ECO:0000313" key="17">
    <source>
        <dbReference type="EMBL" id="QBZ61383.1"/>
    </source>
</evidence>
<evidence type="ECO:0000256" key="9">
    <source>
        <dbReference type="ARBA" id="ARBA00022989"/>
    </source>
</evidence>
<dbReference type="EMBL" id="CP034207">
    <property type="protein sequence ID" value="QBZ61383.1"/>
    <property type="molecule type" value="Genomic_DNA"/>
</dbReference>
<feature type="compositionally biased region" description="Polar residues" evidence="14">
    <location>
        <begin position="97"/>
        <end position="111"/>
    </location>
</feature>
<comment type="subcellular location">
    <subcellularLocation>
        <location evidence="2">Endoplasmic reticulum membrane</location>
        <topology evidence="2">Multi-pass membrane protein</topology>
    </subcellularLocation>
    <subcellularLocation>
        <location evidence="1">Mitochondrion inner membrane</location>
        <topology evidence="1">Peripheral membrane protein</topology>
        <orientation evidence="1">Intermembrane side</orientation>
    </subcellularLocation>
</comment>
<sequence>MPADTTPPAIIRPIPRRPFNPSLTSASPPDDVSALDSQPVRNGDSASSLRSSLLDPKPRSSSQFSADTPEETDPASISRTQSILNLTQSALFGIYSPTMTGNSKSRSNPYSDRTEPGTPWGTGAQTPGRPGLYHPNVEEDDPERAEALLQLRERLGAASKSQNGGMLTGPMSPTGAHFETETALPAPHTMGSVDLLTLTAKAVLLFVLGACYGMVVYRLRDEHMSASLQQHQQRHANSFFPAKGSYDKIYIAFWGASGVLLGSLLPWFDQFCDRTLGAKTNSGCSMSTEEVKDVPTLDTDWALVIRGVGCFAGIAFAIRKLPWDSTMQVSLTLALVNPFLWYLIDRSKSGFMLASAVGVIGATVIAGLDPDMMPTPMLYDTAGMPLPRGSDQGRAAQLALGGLARRATLEAAIWMLSVLLNNNEMRELEQRMQKRQVKEFVNIFSKLVDHCFMSCIDDFSSKALNSRESGCIQRCVIKDMAAQQRLGERFQELSAQMANQQQQ</sequence>
<dbReference type="AlphaFoldDB" id="A0A4P7NHH7"/>
<evidence type="ECO:0000256" key="14">
    <source>
        <dbReference type="SAM" id="MobiDB-lite"/>
    </source>
</evidence>
<evidence type="ECO:0000256" key="2">
    <source>
        <dbReference type="ARBA" id="ARBA00004477"/>
    </source>
</evidence>
<evidence type="ECO:0000313" key="18">
    <source>
        <dbReference type="Proteomes" id="UP000294847"/>
    </source>
</evidence>
<evidence type="ECO:0000256" key="3">
    <source>
        <dbReference type="ARBA" id="ARBA00006720"/>
    </source>
</evidence>
<evidence type="ECO:0000256" key="5">
    <source>
        <dbReference type="ARBA" id="ARBA00022692"/>
    </source>
</evidence>
<organism evidence="17 18">
    <name type="scientific">Pyricularia oryzae</name>
    <name type="common">Rice blast fungus</name>
    <name type="synonym">Magnaporthe oryzae</name>
    <dbReference type="NCBI Taxonomy" id="318829"/>
    <lineage>
        <taxon>Eukaryota</taxon>
        <taxon>Fungi</taxon>
        <taxon>Dikarya</taxon>
        <taxon>Ascomycota</taxon>
        <taxon>Pezizomycotina</taxon>
        <taxon>Sordariomycetes</taxon>
        <taxon>Sordariomycetidae</taxon>
        <taxon>Magnaporthales</taxon>
        <taxon>Pyriculariaceae</taxon>
        <taxon>Pyricularia</taxon>
    </lineage>
</organism>
<feature type="transmembrane region" description="Helical" evidence="15">
    <location>
        <begin position="325"/>
        <end position="344"/>
    </location>
</feature>
<gene>
    <name evidence="17" type="ORF">PoMZ_08332</name>
</gene>
<comment type="similarity">
    <text evidence="4">Belongs to the INSIG family.</text>
</comment>
<evidence type="ECO:0000256" key="6">
    <source>
        <dbReference type="ARBA" id="ARBA00022792"/>
    </source>
</evidence>
<keyword evidence="8" id="KW-0813">Transport</keyword>
<feature type="transmembrane region" description="Helical" evidence="15">
    <location>
        <begin position="195"/>
        <end position="217"/>
    </location>
</feature>
<evidence type="ECO:0000256" key="12">
    <source>
        <dbReference type="ARBA" id="ARBA00023157"/>
    </source>
</evidence>
<dbReference type="Proteomes" id="UP000294847">
    <property type="component" value="Chromosome 4"/>
</dbReference>
<proteinExistence type="inferred from homology"/>
<dbReference type="InterPro" id="IPR004217">
    <property type="entry name" value="Tim10-like"/>
</dbReference>
<evidence type="ECO:0000256" key="11">
    <source>
        <dbReference type="ARBA" id="ARBA00023136"/>
    </source>
</evidence>
<dbReference type="GO" id="GO:0015031">
    <property type="term" value="P:protein transport"/>
    <property type="evidence" value="ECO:0007669"/>
    <property type="project" value="UniProtKB-KW"/>
</dbReference>
<evidence type="ECO:0000256" key="10">
    <source>
        <dbReference type="ARBA" id="ARBA00023010"/>
    </source>
</evidence>
<evidence type="ECO:0000259" key="16">
    <source>
        <dbReference type="Pfam" id="PF02953"/>
    </source>
</evidence>
<dbReference type="PANTHER" id="PTHR15301">
    <property type="entry name" value="INSULIN-INDUCED GENE 1"/>
    <property type="match status" value="1"/>
</dbReference>
<keyword evidence="8" id="KW-0653">Protein transport</keyword>
<dbReference type="Pfam" id="PF02953">
    <property type="entry name" value="zf-Tim10_DDP"/>
    <property type="match status" value="1"/>
</dbReference>
<keyword evidence="6" id="KW-0496">Mitochondrion</keyword>
<keyword evidence="12" id="KW-1015">Disulfide bond</keyword>
<dbReference type="SUPFAM" id="SSF144122">
    <property type="entry name" value="Tim10-like"/>
    <property type="match status" value="1"/>
</dbReference>
<evidence type="ECO:0000256" key="7">
    <source>
        <dbReference type="ARBA" id="ARBA00022824"/>
    </source>
</evidence>
<accession>A0A4P7NHH7</accession>
<reference evidence="17 18" key="1">
    <citation type="journal article" date="2019" name="Mol. Biol. Evol.">
        <title>Blast fungal genomes show frequent chromosomal changes, gene gains and losses, and effector gene turnover.</title>
        <authorList>
            <person name="Gomez Luciano L.B."/>
            <person name="Jason Tsai I."/>
            <person name="Chuma I."/>
            <person name="Tosa Y."/>
            <person name="Chen Y.H."/>
            <person name="Li J.Y."/>
            <person name="Li M.Y."/>
            <person name="Jade Lu M.Y."/>
            <person name="Nakayashiki H."/>
            <person name="Li W.H."/>
        </authorList>
    </citation>
    <scope>NUCLEOTIDE SEQUENCE [LARGE SCALE GENOMIC DNA]</scope>
    <source>
        <strain evidence="17">MZ5-1-6</strain>
    </source>
</reference>
<dbReference type="InterPro" id="IPR025929">
    <property type="entry name" value="INSIG_fam"/>
</dbReference>
<evidence type="ECO:0000256" key="15">
    <source>
        <dbReference type="SAM" id="Phobius"/>
    </source>
</evidence>
<feature type="region of interest" description="Disordered" evidence="14">
    <location>
        <begin position="158"/>
        <end position="178"/>
    </location>
</feature>
<dbReference type="Pfam" id="PF07281">
    <property type="entry name" value="INSIG"/>
    <property type="match status" value="1"/>
</dbReference>
<dbReference type="GO" id="GO:0005743">
    <property type="term" value="C:mitochondrial inner membrane"/>
    <property type="evidence" value="ECO:0007669"/>
    <property type="project" value="UniProtKB-SubCell"/>
</dbReference>
<evidence type="ECO:0000256" key="8">
    <source>
        <dbReference type="ARBA" id="ARBA00022927"/>
    </source>
</evidence>
<keyword evidence="13" id="KW-0143">Chaperone</keyword>
<keyword evidence="10" id="KW-0811">Translocation</keyword>
<dbReference type="GO" id="GO:0016126">
    <property type="term" value="P:sterol biosynthetic process"/>
    <property type="evidence" value="ECO:0007669"/>
    <property type="project" value="TreeGrafter"/>
</dbReference>
<dbReference type="PANTHER" id="PTHR15301:SF3">
    <property type="entry name" value="PROTEIN NSG1-RELATED"/>
    <property type="match status" value="1"/>
</dbReference>
<keyword evidence="11 15" id="KW-0472">Membrane</keyword>
<name>A0A4P7NHH7_PYROR</name>
<keyword evidence="6" id="KW-0999">Mitochondrion inner membrane</keyword>
<feature type="domain" description="Tim10-like" evidence="16">
    <location>
        <begin position="430"/>
        <end position="492"/>
    </location>
</feature>
<evidence type="ECO:0000256" key="4">
    <source>
        <dbReference type="ARBA" id="ARBA00007475"/>
    </source>
</evidence>